<dbReference type="PROSITE" id="PS51782">
    <property type="entry name" value="LYSM"/>
    <property type="match status" value="1"/>
</dbReference>
<proteinExistence type="predicted"/>
<keyword evidence="4" id="KW-1185">Reference proteome</keyword>
<dbReference type="Gene3D" id="1.10.101.10">
    <property type="entry name" value="PGBD-like superfamily/PGBD"/>
    <property type="match status" value="1"/>
</dbReference>
<evidence type="ECO:0000313" key="4">
    <source>
        <dbReference type="Proteomes" id="UP000225549"/>
    </source>
</evidence>
<dbReference type="SUPFAM" id="SSF54106">
    <property type="entry name" value="LysM domain"/>
    <property type="match status" value="1"/>
</dbReference>
<sequence length="364" mass="38962">MPNGPQLYPKADARTQFYGGKFNGSLMEVNVGVIHTTEGTSFPDYGGGGSAPTITAKPDFAAQKLVFRQHFNIDTSARALVNASGGVETNTLNVFQIELVGTCDPATHRKWAANGYKHIFWPEAPDWALRDLAELMKWLNVNHGIPLTSGLKWAAYPGSYANGSGQRMSFADWRNFKGWCGHQHVPENSHGDPGNFPIDKVLAMAKGTTSTPKPPTTTPAPSTGSTYTVKSGDTLSGIGAKLGIKWLDIAKANNLKAPYVIAVGQKLKLPGKSSTPSVKPSQIVALNKAVKPGATHAQVAELQQLLIKAGYGPIPGAVTRYYGKNTGAAVARFYRKNPKLANSSYDTAIGPKGFIELQKEAGRK</sequence>
<dbReference type="Proteomes" id="UP000225549">
    <property type="component" value="Segment"/>
</dbReference>
<evidence type="ECO:0000259" key="2">
    <source>
        <dbReference type="PROSITE" id="PS51782"/>
    </source>
</evidence>
<name>A0A1C9LWH2_9CAUD</name>
<dbReference type="Pfam" id="PF01471">
    <property type="entry name" value="PG_binding_1"/>
    <property type="match status" value="1"/>
</dbReference>
<reference evidence="3 4" key="1">
    <citation type="submission" date="2016-07" db="EMBL/GenBank/DDBJ databases">
        <authorList>
            <person name="Smith E.K."/>
            <person name="Curtis J.A."/>
            <person name="Schober M.A."/>
            <person name="Layton S.R."/>
            <person name="Bhuiyan S."/>
            <person name="Nayek S."/>
            <person name="Hughes L.E."/>
            <person name="Garlena R.A."/>
            <person name="Russell D.A."/>
            <person name="Pope W.H."/>
            <person name="Jacobs-Sera D."/>
            <person name="Hendrix R.W."/>
            <person name="Hatfull G.F."/>
        </authorList>
    </citation>
    <scope>NUCLEOTIDE SEQUENCE [LARGE SCALE GENOMIC DNA]</scope>
</reference>
<dbReference type="EMBL" id="KX507343">
    <property type="protein sequence ID" value="AOQ26925.1"/>
    <property type="molecule type" value="Genomic_DNA"/>
</dbReference>
<accession>A0A1C9LWH2</accession>
<feature type="domain" description="LysM" evidence="2">
    <location>
        <begin position="225"/>
        <end position="269"/>
    </location>
</feature>
<gene>
    <name evidence="3" type="ORF">SEA_LORELEI_26</name>
</gene>
<dbReference type="InterPro" id="IPR018392">
    <property type="entry name" value="LysM"/>
</dbReference>
<dbReference type="Gene3D" id="3.10.350.10">
    <property type="entry name" value="LysM domain"/>
    <property type="match status" value="1"/>
</dbReference>
<dbReference type="Pfam" id="PF01476">
    <property type="entry name" value="LysM"/>
    <property type="match status" value="1"/>
</dbReference>
<evidence type="ECO:0000313" key="3">
    <source>
        <dbReference type="EMBL" id="AOQ26925.1"/>
    </source>
</evidence>
<dbReference type="InterPro" id="IPR002477">
    <property type="entry name" value="Peptidoglycan-bd-like"/>
</dbReference>
<evidence type="ECO:0000256" key="1">
    <source>
        <dbReference type="SAM" id="MobiDB-lite"/>
    </source>
</evidence>
<dbReference type="CDD" id="cd00118">
    <property type="entry name" value="LysM"/>
    <property type="match status" value="1"/>
</dbReference>
<feature type="region of interest" description="Disordered" evidence="1">
    <location>
        <begin position="206"/>
        <end position="228"/>
    </location>
</feature>
<dbReference type="SUPFAM" id="SSF47090">
    <property type="entry name" value="PGBD-like"/>
    <property type="match status" value="1"/>
</dbReference>
<protein>
    <submittedName>
        <fullName evidence="3">Endolysin</fullName>
    </submittedName>
</protein>
<dbReference type="InterPro" id="IPR036779">
    <property type="entry name" value="LysM_dom_sf"/>
</dbReference>
<organism evidence="3 4">
    <name type="scientific">Streptomyces phage Lorelei</name>
    <dbReference type="NCBI Taxonomy" id="1873996"/>
    <lineage>
        <taxon>Viruses</taxon>
        <taxon>Duplodnaviria</taxon>
        <taxon>Heunggongvirae</taxon>
        <taxon>Uroviricota</taxon>
        <taxon>Caudoviricetes</taxon>
        <taxon>Arquatrovirinae</taxon>
        <taxon>Likavirus</taxon>
        <taxon>Likavirus lorelei</taxon>
    </lineage>
</organism>
<dbReference type="InterPro" id="IPR036365">
    <property type="entry name" value="PGBD-like_sf"/>
</dbReference>
<dbReference type="SMART" id="SM00257">
    <property type="entry name" value="LysM"/>
    <property type="match status" value="1"/>
</dbReference>
<dbReference type="InterPro" id="IPR036366">
    <property type="entry name" value="PGBDSf"/>
</dbReference>